<dbReference type="Gramene" id="Bo3g091560.1">
    <property type="protein sequence ID" value="Bo3g091560.1"/>
    <property type="gene ID" value="Bo3g091560"/>
</dbReference>
<feature type="region of interest" description="Disordered" evidence="1">
    <location>
        <begin position="200"/>
        <end position="222"/>
    </location>
</feature>
<proteinExistence type="predicted"/>
<evidence type="ECO:0000259" key="2">
    <source>
        <dbReference type="PROSITE" id="PS50090"/>
    </source>
</evidence>
<dbReference type="STRING" id="109376.A0A0D3BE10"/>
<dbReference type="PROSITE" id="PS50090">
    <property type="entry name" value="MYB_LIKE"/>
    <property type="match status" value="1"/>
</dbReference>
<keyword evidence="4" id="KW-1185">Reference proteome</keyword>
<dbReference type="EnsemblPlants" id="Bo3g091560.1">
    <property type="protein sequence ID" value="Bo3g091560.1"/>
    <property type="gene ID" value="Bo3g091560"/>
</dbReference>
<dbReference type="PANTHER" id="PTHR47150:SF5">
    <property type="entry name" value="OS07G0546750 PROTEIN"/>
    <property type="match status" value="1"/>
</dbReference>
<evidence type="ECO:0000313" key="4">
    <source>
        <dbReference type="Proteomes" id="UP000032141"/>
    </source>
</evidence>
<organism evidence="3 4">
    <name type="scientific">Brassica oleracea var. oleracea</name>
    <dbReference type="NCBI Taxonomy" id="109376"/>
    <lineage>
        <taxon>Eukaryota</taxon>
        <taxon>Viridiplantae</taxon>
        <taxon>Streptophyta</taxon>
        <taxon>Embryophyta</taxon>
        <taxon>Tracheophyta</taxon>
        <taxon>Spermatophyta</taxon>
        <taxon>Magnoliopsida</taxon>
        <taxon>eudicotyledons</taxon>
        <taxon>Gunneridae</taxon>
        <taxon>Pentapetalae</taxon>
        <taxon>rosids</taxon>
        <taxon>malvids</taxon>
        <taxon>Brassicales</taxon>
        <taxon>Brassicaceae</taxon>
        <taxon>Brassiceae</taxon>
        <taxon>Brassica</taxon>
    </lineage>
</organism>
<reference evidence="3" key="2">
    <citation type="submission" date="2015-03" db="UniProtKB">
        <authorList>
            <consortium name="EnsemblPlants"/>
        </authorList>
    </citation>
    <scope>IDENTIFICATION</scope>
</reference>
<evidence type="ECO:0000256" key="1">
    <source>
        <dbReference type="SAM" id="MobiDB-lite"/>
    </source>
</evidence>
<feature type="region of interest" description="Disordered" evidence="1">
    <location>
        <begin position="46"/>
        <end position="68"/>
    </location>
</feature>
<accession>A0A0D3BE10</accession>
<evidence type="ECO:0000313" key="3">
    <source>
        <dbReference type="EnsemblPlants" id="Bo3g091560.1"/>
    </source>
</evidence>
<name>A0A0D3BE10_BRAOL</name>
<dbReference type="InterPro" id="IPR001005">
    <property type="entry name" value="SANT/Myb"/>
</dbReference>
<dbReference type="InterPro" id="IPR006912">
    <property type="entry name" value="Harbinger_derived_prot"/>
</dbReference>
<dbReference type="HOGENOM" id="CLU_012390_5_2_1"/>
<feature type="region of interest" description="Disordered" evidence="1">
    <location>
        <begin position="1"/>
        <end position="33"/>
    </location>
</feature>
<dbReference type="PANTHER" id="PTHR47150">
    <property type="entry name" value="OS12G0169200 PROTEIN"/>
    <property type="match status" value="1"/>
</dbReference>
<dbReference type="Pfam" id="PF04827">
    <property type="entry name" value="Plant_tran"/>
    <property type="match status" value="1"/>
</dbReference>
<feature type="compositionally biased region" description="Polar residues" evidence="1">
    <location>
        <begin position="1"/>
        <end position="26"/>
    </location>
</feature>
<reference evidence="3 4" key="1">
    <citation type="journal article" date="2014" name="Genome Biol.">
        <title>Transcriptome and methylome profiling reveals relics of genome dominance in the mesopolyploid Brassica oleracea.</title>
        <authorList>
            <person name="Parkin I.A."/>
            <person name="Koh C."/>
            <person name="Tang H."/>
            <person name="Robinson S.J."/>
            <person name="Kagale S."/>
            <person name="Clarke W.E."/>
            <person name="Town C.D."/>
            <person name="Nixon J."/>
            <person name="Krishnakumar V."/>
            <person name="Bidwell S.L."/>
            <person name="Denoeud F."/>
            <person name="Belcram H."/>
            <person name="Links M.G."/>
            <person name="Just J."/>
            <person name="Clarke C."/>
            <person name="Bender T."/>
            <person name="Huebert T."/>
            <person name="Mason A.S."/>
            <person name="Pires J.C."/>
            <person name="Barker G."/>
            <person name="Moore J."/>
            <person name="Walley P.G."/>
            <person name="Manoli S."/>
            <person name="Batley J."/>
            <person name="Edwards D."/>
            <person name="Nelson M.N."/>
            <person name="Wang X."/>
            <person name="Paterson A.H."/>
            <person name="King G."/>
            <person name="Bancroft I."/>
            <person name="Chalhoub B."/>
            <person name="Sharpe A.G."/>
        </authorList>
    </citation>
    <scope>NUCLEOTIDE SEQUENCE</scope>
    <source>
        <strain evidence="3 4">cv. TO1000</strain>
    </source>
</reference>
<feature type="compositionally biased region" description="Basic and acidic residues" evidence="1">
    <location>
        <begin position="56"/>
        <end position="68"/>
    </location>
</feature>
<protein>
    <recommendedName>
        <fullName evidence="2">Myb-like domain-containing protein</fullName>
    </recommendedName>
</protein>
<sequence length="652" mass="74671">MDPYSQHSSFQNLLNSQNPNITQHPYQSVPLEPSVDLSASDASVFGSQWTEDGHEDAETVSDRKERRKWSPTEDGVLISVWLNTSKDAVVGNEQKAIAFWKRIVSYFAASPKVDGSQKREATHCKQRWGKINEGICKFVGCYEAATKQRSSGQNENDVLKMAHEIFYNDYKVKFTLEHAWLELRHDQKWCGASSTKDKVHSKRRKLDDQSAHSSTCVPGEDEQRPIGVKAAKVKGKRSVSKQTNLEEEGKEIQSMWELRQKDFALKDALNKQKLLDSLITKTEPLSELESALQNKLIKDMLTKEAPTLCTHVTSLVEPTCDNKKDKSMYRMNKPLFMHIVDRLSAEIPYFQQRRDATGRFGHSPLQKATAAIRMMAYGCPTDAVDEYLRLRESTALLCLKNFVEGIINLFGDEYLRRPTPEDLQQLLDIGEIRGFPGMIGSIDCMHWEWKNCPTAWKGTLNDIIILDRSPVFYDILQGRAPKVKYIVNGHEYHLAYYLTDDIYPKWATFVQSVPLPQGLKASLFATHQEVVRKDVERAFGVLQARFAIVKNPALLWDKIKIGKIMRECIIIHNMIVEDERDGYTQFDVSVFAQPESNQSSQVDFTYSTDMPSNLGNMMSIRNRVRDRTIHQQLKANLVENIWQKFGTNQDFN</sequence>
<feature type="domain" description="Myb-like" evidence="2">
    <location>
        <begin position="61"/>
        <end position="132"/>
    </location>
</feature>
<dbReference type="AlphaFoldDB" id="A0A0D3BE10"/>
<dbReference type="Proteomes" id="UP000032141">
    <property type="component" value="Chromosome C3"/>
</dbReference>